<evidence type="ECO:0000313" key="2">
    <source>
        <dbReference type="Proteomes" id="UP000501076"/>
    </source>
</evidence>
<geneLocation type="plasmid" evidence="2">
    <name>pfdu301c</name>
</geneLocation>
<dbReference type="RefSeq" id="WP_171779258.1">
    <property type="nucleotide sequence ID" value="NZ_CP045275.1"/>
</dbReference>
<sequence>MAVYGIGSMYGRNIERKSEFLASHCACIGWKKEEAPALHQMLGKIKVGDFIYIKSFAVIKKELRVKAVGIVISDEREKDNLGEGVIVKWLWDCRDTPAVIDITDEVYKNNVFNNTLYEEYNSSIQKRILELGLERRNIEVSISEILPPKGKSI</sequence>
<name>A0A6M6ECT8_PRIMG</name>
<keyword evidence="1" id="KW-0614">Plasmid</keyword>
<organism evidence="1 2">
    <name type="scientific">Priestia megaterium</name>
    <name type="common">Bacillus megaterium</name>
    <dbReference type="NCBI Taxonomy" id="1404"/>
    <lineage>
        <taxon>Bacteria</taxon>
        <taxon>Bacillati</taxon>
        <taxon>Bacillota</taxon>
        <taxon>Bacilli</taxon>
        <taxon>Bacillales</taxon>
        <taxon>Bacillaceae</taxon>
        <taxon>Priestia</taxon>
    </lineage>
</organism>
<reference evidence="1 2" key="1">
    <citation type="submission" date="2019-10" db="EMBL/GenBank/DDBJ databases">
        <title>Complete genome sequences for adaption low water activity.</title>
        <authorList>
            <person name="Zhao L."/>
            <person name="Zhong J."/>
        </authorList>
    </citation>
    <scope>NUCLEOTIDE SEQUENCE [LARGE SCALE GENOMIC DNA]</scope>
    <source>
        <strain evidence="1 2">FDU301</strain>
        <plasmid evidence="2">pfdu301c</plasmid>
    </source>
</reference>
<gene>
    <name evidence="1" type="ORF">FDZ14_34850</name>
</gene>
<dbReference type="Proteomes" id="UP000501076">
    <property type="component" value="Plasmid pFDU301C"/>
</dbReference>
<dbReference type="AlphaFoldDB" id="A0A6M6ECT8"/>
<dbReference type="EMBL" id="CP045275">
    <property type="protein sequence ID" value="QJX81285.1"/>
    <property type="molecule type" value="Genomic_DNA"/>
</dbReference>
<proteinExistence type="predicted"/>
<evidence type="ECO:0000313" key="1">
    <source>
        <dbReference type="EMBL" id="QJX81285.1"/>
    </source>
</evidence>
<protein>
    <submittedName>
        <fullName evidence="1">Uncharacterized protein</fullName>
    </submittedName>
</protein>
<accession>A0A6M6ECT8</accession>